<evidence type="ECO:0000313" key="2">
    <source>
        <dbReference type="EMBL" id="NWE81663.1"/>
    </source>
</evidence>
<dbReference type="Proteomes" id="UP000563268">
    <property type="component" value="Unassembled WGS sequence"/>
</dbReference>
<comment type="caution">
    <text evidence="2">The sequence shown here is derived from an EMBL/GenBank/DDBJ whole genome shotgun (WGS) entry which is preliminary data.</text>
</comment>
<dbReference type="RefSeq" id="WP_176991596.1">
    <property type="nucleotide sequence ID" value="NZ_JACARL010000031.1"/>
</dbReference>
<name>A0A7Y8FM47_9PSED</name>
<dbReference type="EMBL" id="JACARM010000003">
    <property type="protein sequence ID" value="NWE05860.1"/>
    <property type="molecule type" value="Genomic_DNA"/>
</dbReference>
<evidence type="ECO:0000313" key="3">
    <source>
        <dbReference type="Proteomes" id="UP000563268"/>
    </source>
</evidence>
<accession>A0A7Y8FM47</accession>
<reference evidence="3 4" key="1">
    <citation type="submission" date="2020-04" db="EMBL/GenBank/DDBJ databases">
        <title>Molecular characterization of pseudomonads from Agaricus bisporus reveal novel blotch 2 pathogens in Western Europe.</title>
        <authorList>
            <person name="Taparia T."/>
            <person name="Krijger M."/>
            <person name="Haynes E."/>
            <person name="Elpinstone J.G."/>
            <person name="Noble R."/>
            <person name="Van Der Wolf J."/>
        </authorList>
    </citation>
    <scope>NUCLEOTIDE SEQUENCE [LARGE SCALE GENOMIC DNA]</scope>
    <source>
        <strain evidence="2 4">K6002</strain>
        <strain evidence="1 3">K7002</strain>
    </source>
</reference>
<dbReference type="EMBL" id="JACARL010000031">
    <property type="protein sequence ID" value="NWE81663.1"/>
    <property type="molecule type" value="Genomic_DNA"/>
</dbReference>
<sequence>MSTNGSYTTANFMKLEITKKGSFYKSFDSHDVNVEIAGEDSGLYSYRGADTFSVFFKPQTEDGVATYKFESKDEKFIWTLKDGISNKYSFMSGTLKETVTHSASKRAYELNGMFADKGVEYKVVGAAEWNDDL</sequence>
<evidence type="ECO:0000313" key="4">
    <source>
        <dbReference type="Proteomes" id="UP000590218"/>
    </source>
</evidence>
<dbReference type="Proteomes" id="UP000590218">
    <property type="component" value="Unassembled WGS sequence"/>
</dbReference>
<dbReference type="AlphaFoldDB" id="A0A7Y8FM47"/>
<proteinExistence type="predicted"/>
<evidence type="ECO:0000313" key="1">
    <source>
        <dbReference type="EMBL" id="NWE05860.1"/>
    </source>
</evidence>
<organism evidence="2 4">
    <name type="scientific">Pseudomonas edaphica</name>
    <dbReference type="NCBI Taxonomy" id="2006980"/>
    <lineage>
        <taxon>Bacteria</taxon>
        <taxon>Pseudomonadati</taxon>
        <taxon>Pseudomonadota</taxon>
        <taxon>Gammaproteobacteria</taxon>
        <taxon>Pseudomonadales</taxon>
        <taxon>Pseudomonadaceae</taxon>
        <taxon>Pseudomonas</taxon>
    </lineage>
</organism>
<gene>
    <name evidence="1" type="ORF">HX788_02065</name>
    <name evidence="2" type="ORF">HX795_06105</name>
</gene>
<protein>
    <submittedName>
        <fullName evidence="2">Uncharacterized protein</fullName>
    </submittedName>
</protein>